<dbReference type="SUPFAM" id="SSF48452">
    <property type="entry name" value="TPR-like"/>
    <property type="match status" value="1"/>
</dbReference>
<feature type="domain" description="DNA/RNA-binding" evidence="3">
    <location>
        <begin position="233"/>
        <end position="520"/>
    </location>
</feature>
<dbReference type="Pfam" id="PF10373">
    <property type="entry name" value="EST1_DNA_bind"/>
    <property type="match status" value="1"/>
</dbReference>
<dbReference type="Proteomes" id="UP000006968">
    <property type="component" value="Chromosome XIII"/>
</dbReference>
<name>J8LJX4_SACAR</name>
<comment type="subcellular location">
    <subcellularLocation>
        <location evidence="1">Nucleus</location>
    </subcellularLocation>
</comment>
<feature type="compositionally biased region" description="Low complexity" evidence="2">
    <location>
        <begin position="703"/>
        <end position="716"/>
    </location>
</feature>
<reference evidence="5 6" key="1">
    <citation type="journal article" date="2013" name="BMC Genomics">
        <title>High quality de novo sequencing and assembly of the Saccharomyces arboricolus genome.</title>
        <authorList>
            <person name="Liti G."/>
            <person name="Nguyen Ba A.N."/>
            <person name="Blythe M."/>
            <person name="Mueller C.A."/>
            <person name="Bergstroem A."/>
            <person name="Cubillos F.A."/>
            <person name="Dafhnis-Calas F."/>
            <person name="Khoshraftar S."/>
            <person name="Malla S."/>
            <person name="Mehta N."/>
            <person name="Siow C.C."/>
            <person name="Warringer J."/>
            <person name="Moses A.M."/>
            <person name="Louis E.J."/>
            <person name="Nieduszynski C.A."/>
        </authorList>
    </citation>
    <scope>NUCLEOTIDE SEQUENCE [LARGE SCALE GENOMIC DNA]</scope>
    <source>
        <strain evidence="6">H-6 / AS 2.3317 / CBS 10644</strain>
    </source>
</reference>
<dbReference type="GO" id="GO:0042162">
    <property type="term" value="F:telomeric DNA binding"/>
    <property type="evidence" value="ECO:0007669"/>
    <property type="project" value="TreeGrafter"/>
</dbReference>
<feature type="domain" description="Telomerase activating protein Est1-like N-terminal" evidence="4">
    <location>
        <begin position="85"/>
        <end position="218"/>
    </location>
</feature>
<dbReference type="InterPro" id="IPR045153">
    <property type="entry name" value="Est1/Ebs1-like"/>
</dbReference>
<evidence type="ECO:0000313" key="5">
    <source>
        <dbReference type="EMBL" id="EJS42362.1"/>
    </source>
</evidence>
<dbReference type="GO" id="GO:0070034">
    <property type="term" value="F:telomerase RNA binding"/>
    <property type="evidence" value="ECO:0007669"/>
    <property type="project" value="TreeGrafter"/>
</dbReference>
<comment type="caution">
    <text evidence="5">The sequence shown here is derived from an EMBL/GenBank/DDBJ whole genome shotgun (WGS) entry which is preliminary data.</text>
</comment>
<organism evidence="5 6">
    <name type="scientific">Saccharomyces arboricola (strain H-6 / AS 2.3317 / CBS 10644)</name>
    <name type="common">Yeast</name>
    <dbReference type="NCBI Taxonomy" id="1160507"/>
    <lineage>
        <taxon>Eukaryota</taxon>
        <taxon>Fungi</taxon>
        <taxon>Dikarya</taxon>
        <taxon>Ascomycota</taxon>
        <taxon>Saccharomycotina</taxon>
        <taxon>Saccharomycetes</taxon>
        <taxon>Saccharomycetales</taxon>
        <taxon>Saccharomycetaceae</taxon>
        <taxon>Saccharomyces</taxon>
    </lineage>
</organism>
<protein>
    <recommendedName>
        <fullName evidence="1">Nonsense-mediated mRNA decay factor</fullName>
    </recommendedName>
</protein>
<dbReference type="GO" id="GO:0000184">
    <property type="term" value="P:nuclear-transcribed mRNA catabolic process, nonsense-mediated decay"/>
    <property type="evidence" value="ECO:0007669"/>
    <property type="project" value="UniProtKB-KW"/>
</dbReference>
<dbReference type="AlphaFoldDB" id="J8LJX4"/>
<dbReference type="PANTHER" id="PTHR15696">
    <property type="entry name" value="SMG-7 SUPPRESSOR WITH MORPHOLOGICAL EFFECT ON GENITALIA PROTEIN 7"/>
    <property type="match status" value="1"/>
</dbReference>
<evidence type="ECO:0000259" key="4">
    <source>
        <dbReference type="Pfam" id="PF10374"/>
    </source>
</evidence>
<feature type="region of interest" description="Disordered" evidence="2">
    <location>
        <begin position="703"/>
        <end position="731"/>
    </location>
</feature>
<keyword evidence="1" id="KW-0866">Nonsense-mediated mRNA decay</keyword>
<evidence type="ECO:0000256" key="2">
    <source>
        <dbReference type="SAM" id="MobiDB-lite"/>
    </source>
</evidence>
<keyword evidence="6" id="KW-1185">Reference proteome</keyword>
<dbReference type="EMBL" id="ALIE01000152">
    <property type="protein sequence ID" value="EJS42362.1"/>
    <property type="molecule type" value="Genomic_DNA"/>
</dbReference>
<dbReference type="InterPro" id="IPR011990">
    <property type="entry name" value="TPR-like_helical_dom_sf"/>
</dbReference>
<sequence length="887" mass="101220">MELPNTQTEDIPAAFNGIKNQLNSILKSNQLFQDYALLNGFLAFVHSKSNALVISSVESQYALQISKISPKTEPVSFDHGKISLILDFSWESVHYPIFKWFQMWRNYILFQKENKKQQTRFIEFRKMTSKMLKFFKTVQSFYLDIINTVYKRYNIYEFLPNKIIEDLKLNAIEGVGSDGDNRAVGTISNDSPFVVLISTIFHRCMLFLGTAQRYKSLLGESSNKYTVSNFEKSLDFFHLASLMLPSAGETYSQTGAVFLQTGNLGTAMYNFIKGMMTKMPSPVSIKNFQAIMVDNKSFLNRNLHTVIMNTYLQESKGGRTPTREILEFYYLGLFGSMWSPNSWRDDSKPNQLNNGIKVKHLEVVLYETMSTRYLNNLQTIFNNLIITIGGFHLMLKRRSDIHIKTLEALRSNELDYLKFAFKFIVHIINDIVKKSWSENPEVPEILGMVRVINCWIKSNLMVLQYSQTNIEFVNSMAYLINDIMKKKPSFIHNINEHLPNRTYWFEEDLTVKGLTFINFQLSDFEDQDEIFEMDHNFDRLIGDPPLCDKKSASSELLLRLRAIVSLSSILLMDNKCGVEWSDDKSRYIFNKNIGLQETFKTSMNSSKQFGEKTKLQRKTKRLATNGSISMVNLERQMRNSSLHSSSSPTMGYSGSSVPMAPDTFNVKPSGILTGNKTNSKMFEIEVSDQIVDEIATNFTPGFSSAAASSSTSTSESPFDLNKIRSPTQTNNLDESFAKPLQALNEQTPTNDIYHAAQNSTQGNVYSPQQPPLMAPLNPKYLDSMMSPPASVVSYPYNFLNQQSQELVPPFHVQDSQWQNDSLSSRNFMNPTWVGGQHQSIVPPVYAPPQQQMFQQPMQQEARKYMQLAYGAQSPAGNMKGTGRNDMF</sequence>
<proteinExistence type="predicted"/>
<dbReference type="Gene3D" id="1.25.40.10">
    <property type="entry name" value="Tetratricopeptide repeat domain"/>
    <property type="match status" value="1"/>
</dbReference>
<evidence type="ECO:0000259" key="3">
    <source>
        <dbReference type="Pfam" id="PF10373"/>
    </source>
</evidence>
<evidence type="ECO:0000313" key="6">
    <source>
        <dbReference type="Proteomes" id="UP000006968"/>
    </source>
</evidence>
<gene>
    <name evidence="5" type="ORF">SU7_2609</name>
</gene>
<dbReference type="HOGENOM" id="CLU_010068_0_0_1"/>
<dbReference type="Pfam" id="PF10374">
    <property type="entry name" value="EST1"/>
    <property type="match status" value="1"/>
</dbReference>
<dbReference type="InterPro" id="IPR019458">
    <property type="entry name" value="Est1-like_N"/>
</dbReference>
<dbReference type="InterPro" id="IPR018834">
    <property type="entry name" value="DNA/RNA-bd_Est1-type"/>
</dbReference>
<keyword evidence="1" id="KW-0539">Nucleus</keyword>
<dbReference type="OrthoDB" id="69928at2759"/>
<accession>J8LJX4</accession>
<evidence type="ECO:0000256" key="1">
    <source>
        <dbReference type="RuleBase" id="RU369098"/>
    </source>
</evidence>
<dbReference type="PANTHER" id="PTHR15696:SF37">
    <property type="entry name" value="NONSENSE-MEDIATED MRNA DECAY FACTOR EBS1-RELATED"/>
    <property type="match status" value="1"/>
</dbReference>
<comment type="function">
    <text evidence="1">Plays a role in nonsense-mediated mRNA decay.</text>
</comment>
<dbReference type="GO" id="GO:0005697">
    <property type="term" value="C:telomerase holoenzyme complex"/>
    <property type="evidence" value="ECO:0007669"/>
    <property type="project" value="TreeGrafter"/>
</dbReference>